<evidence type="ECO:0000313" key="3">
    <source>
        <dbReference type="Proteomes" id="UP000001680"/>
    </source>
</evidence>
<dbReference type="AlphaFoldDB" id="B1YQ70"/>
<dbReference type="Proteomes" id="UP000001680">
    <property type="component" value="Chromosome 1"/>
</dbReference>
<keyword evidence="1" id="KW-1133">Transmembrane helix</keyword>
<proteinExistence type="predicted"/>
<feature type="transmembrane region" description="Helical" evidence="1">
    <location>
        <begin position="296"/>
        <end position="318"/>
    </location>
</feature>
<keyword evidence="1" id="KW-0472">Membrane</keyword>
<accession>B1YQ70</accession>
<reference evidence="3" key="1">
    <citation type="submission" date="2008-04" db="EMBL/GenBank/DDBJ databases">
        <title>Complete sequence of chromosome 1 of Burkholderia ambifaria MC40-6.</title>
        <authorList>
            <person name="Copeland A."/>
            <person name="Lucas S."/>
            <person name="Lapidus A."/>
            <person name="Glavina del Rio T."/>
            <person name="Dalin E."/>
            <person name="Tice H."/>
            <person name="Pitluck S."/>
            <person name="Chain P."/>
            <person name="Malfatti S."/>
            <person name="Shin M."/>
            <person name="Vergez L."/>
            <person name="Lang D."/>
            <person name="Schmutz J."/>
            <person name="Larimer F."/>
            <person name="Land M."/>
            <person name="Hauser L."/>
            <person name="Kyrpides N."/>
            <person name="Lykidis A."/>
            <person name="Ramette A."/>
            <person name="Konstantinidis K."/>
            <person name="Tiedje J."/>
            <person name="Richardson P."/>
        </authorList>
    </citation>
    <scope>NUCLEOTIDE SEQUENCE [LARGE SCALE GENOMIC DNA]</scope>
    <source>
        <strain evidence="3">MC40-6</strain>
    </source>
</reference>
<dbReference type="OrthoDB" id="9182887at2"/>
<dbReference type="HOGENOM" id="CLU_833337_0_0_4"/>
<protein>
    <submittedName>
        <fullName evidence="2">Uncharacterized protein</fullName>
    </submittedName>
</protein>
<organism evidence="2 3">
    <name type="scientific">Burkholderia ambifaria (strain MC40-6)</name>
    <dbReference type="NCBI Taxonomy" id="398577"/>
    <lineage>
        <taxon>Bacteria</taxon>
        <taxon>Pseudomonadati</taxon>
        <taxon>Pseudomonadota</taxon>
        <taxon>Betaproteobacteria</taxon>
        <taxon>Burkholderiales</taxon>
        <taxon>Burkholderiaceae</taxon>
        <taxon>Burkholderia</taxon>
        <taxon>Burkholderia cepacia complex</taxon>
    </lineage>
</organism>
<evidence type="ECO:0000256" key="1">
    <source>
        <dbReference type="SAM" id="Phobius"/>
    </source>
</evidence>
<evidence type="ECO:0000313" key="2">
    <source>
        <dbReference type="EMBL" id="ACB62584.1"/>
    </source>
</evidence>
<dbReference type="KEGG" id="bac:BamMC406_0082"/>
<dbReference type="RefSeq" id="WP_012362752.1">
    <property type="nucleotide sequence ID" value="NC_010551.1"/>
</dbReference>
<gene>
    <name evidence="2" type="ordered locus">BamMC406_0082</name>
</gene>
<sequence>MTGPLADHARSQGFAVCDALRRHRRTLAENLPAHTSIRTHQRNGWLIGDDAFNGDFDIDPHLANQLLDALVTSGQCSASDWTHDFADRGHSGDPGTLARLYEEGRNNLVGPGSILGNRNTGLGAAHAAHALSLQRNIDAGAQTVIRRASPSVTINHYVTLYDGNTTGKGKPRPKLRIRNLPIQTVQPALGPHAKHNPRTRTTTAALKGADLKKLTPGISPLRHLYAGSLIGSGVLTFAPSLALDIAASISRDTEGAVRFDSRAFVLASARSQSGNAVGFGVSTAMSIALSMGGVRALPVILIAFGTGFVIQVLWNAYIGPDFAESQARRLLDN</sequence>
<keyword evidence="1" id="KW-0812">Transmembrane</keyword>
<name>B1YQ70_BURA4</name>
<dbReference type="EMBL" id="CP001025">
    <property type="protein sequence ID" value="ACB62584.1"/>
    <property type="molecule type" value="Genomic_DNA"/>
</dbReference>